<evidence type="ECO:0000259" key="2">
    <source>
        <dbReference type="PROSITE" id="PS50011"/>
    </source>
</evidence>
<dbReference type="GO" id="GO:0005524">
    <property type="term" value="F:ATP binding"/>
    <property type="evidence" value="ECO:0007669"/>
    <property type="project" value="InterPro"/>
</dbReference>
<evidence type="ECO:0000256" key="1">
    <source>
        <dbReference type="SAM" id="MobiDB-lite"/>
    </source>
</evidence>
<gene>
    <name evidence="3" type="primary">Z575R</name>
    <name evidence="3" type="ORF">ATCV1_Z575R</name>
</gene>
<dbReference type="GeneID" id="5470436"/>
<dbReference type="RefSeq" id="YP_001427056.1">
    <property type="nucleotide sequence ID" value="NC_008724.1"/>
</dbReference>
<dbReference type="InterPro" id="IPR011009">
    <property type="entry name" value="Kinase-like_dom_sf"/>
</dbReference>
<evidence type="ECO:0000313" key="4">
    <source>
        <dbReference type="Proteomes" id="UP000202420"/>
    </source>
</evidence>
<dbReference type="OrthoDB" id="4949at10239"/>
<reference evidence="3 4" key="1">
    <citation type="submission" date="2006-09" db="EMBL/GenBank/DDBJ databases">
        <title>Sequence and annotation of the 288-kb ATCV-1 virus that infects an endosymbiotic Chlorella strain of the heliozoon Acanthocystis turfacea.</title>
        <authorList>
            <person name="Fitzgerald L.A."/>
            <person name="Graves M.V."/>
            <person name="Li X."/>
            <person name="Pfitzner A.J.P."/>
            <person name="Hartigan J."/>
            <person name="Van Etten J.L."/>
        </authorList>
    </citation>
    <scope>NUCLEOTIDE SEQUENCE [LARGE SCALE GENOMIC DNA]</scope>
    <source>
        <strain evidence="3 4">ATCV-1</strain>
    </source>
</reference>
<dbReference type="InterPro" id="IPR000719">
    <property type="entry name" value="Prot_kinase_dom"/>
</dbReference>
<feature type="compositionally biased region" description="Polar residues" evidence="1">
    <location>
        <begin position="454"/>
        <end position="469"/>
    </location>
</feature>
<dbReference type="Gene3D" id="1.10.510.10">
    <property type="entry name" value="Transferase(Phosphotransferase) domain 1"/>
    <property type="match status" value="1"/>
</dbReference>
<dbReference type="SUPFAM" id="SSF56112">
    <property type="entry name" value="Protein kinase-like (PK-like)"/>
    <property type="match status" value="1"/>
</dbReference>
<dbReference type="KEGG" id="vg:5470436"/>
<dbReference type="PROSITE" id="PS50011">
    <property type="entry name" value="PROTEIN_KINASE_DOM"/>
    <property type="match status" value="1"/>
</dbReference>
<proteinExistence type="predicted"/>
<dbReference type="SMART" id="SM00220">
    <property type="entry name" value="S_TKc"/>
    <property type="match status" value="1"/>
</dbReference>
<protein>
    <submittedName>
        <fullName evidence="3">Uncharacterized protein Z575R</fullName>
    </submittedName>
</protein>
<feature type="region of interest" description="Disordered" evidence="1">
    <location>
        <begin position="362"/>
        <end position="482"/>
    </location>
</feature>
<evidence type="ECO:0000313" key="3">
    <source>
        <dbReference type="EMBL" id="ABT16709.1"/>
    </source>
</evidence>
<dbReference type="Proteomes" id="UP000202420">
    <property type="component" value="Segment"/>
</dbReference>
<feature type="compositionally biased region" description="Polar residues" evidence="1">
    <location>
        <begin position="364"/>
        <end position="443"/>
    </location>
</feature>
<dbReference type="Pfam" id="PF01636">
    <property type="entry name" value="APH"/>
    <property type="match status" value="1"/>
</dbReference>
<sequence length="568" mass="63377">MKSYVLSPQPGSNASHQITTKYSAQNEQIRGVAEASRRVASEQFRFDPVRYGAKKLGGGAYGTAYLMRVTQTSLAAINEGLKFGGGVVIQQIPREGASVVVKVAKQGKRSDKEFYIENVRENVVHRKLSGDSCSFVPASTKPICVSKYVPKFYVSFIAGSPKRLESVTVMDVAGDMSLDKFVKGKKIPVDFFVDVERAICSLWLSGYIHGDLHRENIMIDTRTKRIQIIDFGFAIKMPPAFVSVLSRRISNLIASGHQGSLGDVWLQKPVDKDLRLINYSNRVMKGRGFPWYNPDYKVLQSLFNQVPRDLRKNIPAARASAWGIQLQQVQRQPLLKKQSVKRSFFKRPSFASSPVLRASAAKTYKSSGPVQNPVSPQKPLTVTPPQKLRTASPQKPRTVTPPQKLRTASPQKPRTVTPPQKPRTVTPQKPRTVTPQKPRTVTPPQKPRMASPQKPRTVTYPQKTRTVTPAQKPRMASPRPRSAFQGDARLRGLTNVERATVFGSKRSLPQVLDTLRMRKEECSRRGLSFNPITKQCSSGQQKQVFTGCRENCARIGKRCGPRGKCIKL</sequence>
<keyword evidence="4" id="KW-1185">Reference proteome</keyword>
<feature type="domain" description="Protein kinase" evidence="2">
    <location>
        <begin position="50"/>
        <end position="375"/>
    </location>
</feature>
<dbReference type="InterPro" id="IPR002575">
    <property type="entry name" value="Aminoglycoside_PTrfase"/>
</dbReference>
<dbReference type="GO" id="GO:0004672">
    <property type="term" value="F:protein kinase activity"/>
    <property type="evidence" value="ECO:0007669"/>
    <property type="project" value="InterPro"/>
</dbReference>
<organism evidence="3 4">
    <name type="scientific">Chlorovirus heliozoae</name>
    <dbReference type="NCBI Taxonomy" id="322019"/>
    <lineage>
        <taxon>Viruses</taxon>
        <taxon>Varidnaviria</taxon>
        <taxon>Bamfordvirae</taxon>
        <taxon>Nucleocytoviricota</taxon>
        <taxon>Megaviricetes</taxon>
        <taxon>Algavirales</taxon>
        <taxon>Phycodnaviridae</taxon>
        <taxon>Chlorovirus</taxon>
    </lineage>
</organism>
<dbReference type="EMBL" id="EF101928">
    <property type="protein sequence ID" value="ABT16709.1"/>
    <property type="molecule type" value="Genomic_DNA"/>
</dbReference>
<accession>A7K9I5</accession>
<name>A7K9I5_9PHYC</name>